<proteinExistence type="inferred from homology"/>
<comment type="similarity">
    <text evidence="1">Belongs to the DprA/Smf family.</text>
</comment>
<evidence type="ECO:0000256" key="1">
    <source>
        <dbReference type="ARBA" id="ARBA00006525"/>
    </source>
</evidence>
<evidence type="ECO:0000313" key="3">
    <source>
        <dbReference type="EMBL" id="MFC5179107.1"/>
    </source>
</evidence>
<dbReference type="InterPro" id="IPR057666">
    <property type="entry name" value="DrpA_SLOG"/>
</dbReference>
<gene>
    <name evidence="3" type="primary">dprA</name>
    <name evidence="3" type="ORF">ACFPGP_20660</name>
</gene>
<dbReference type="InterPro" id="IPR003488">
    <property type="entry name" value="DprA"/>
</dbReference>
<sequence>MNAPAALHDDRLARVTLSRLTEPGDPRVSRLVPQLGAPRLLHLLLDDAEVSDLRTDAAARLLDVEPERELERAARLGIRFVVPGDAEWPARTADLARVANSQDRGGPPLGLWVRGPRRLDELGNSVAVVGSRSATTYGADVASEIAAVTARAGWGVVSGAAFGIDQAAHRGAAAVRGFTVAVLACGVDRAYPTAHAALLEHLATEGMVVSELPPGCSPTRLRFLSRNRVIAALTRGTVVVEAALRSGALSTANWASKISRPVLGVPGPVTSAQSQGVHGLLRTGAATLVTCGAEVLEELGAVGEHLAELPRGPERRRDRLSSRQQQVLEAVPVASPAGVESVARAAGIGLLEVSTLLAQLQALELVEQLPRGWRLAEGARA</sequence>
<evidence type="ECO:0000259" key="2">
    <source>
        <dbReference type="Pfam" id="PF02481"/>
    </source>
</evidence>
<feature type="domain" description="Smf/DprA SLOG" evidence="2">
    <location>
        <begin position="80"/>
        <end position="299"/>
    </location>
</feature>
<reference evidence="4" key="1">
    <citation type="journal article" date="2019" name="Int. J. Syst. Evol. Microbiol.">
        <title>The Global Catalogue of Microorganisms (GCM) 10K type strain sequencing project: providing services to taxonomists for standard genome sequencing and annotation.</title>
        <authorList>
            <consortium name="The Broad Institute Genomics Platform"/>
            <consortium name="The Broad Institute Genome Sequencing Center for Infectious Disease"/>
            <person name="Wu L."/>
            <person name="Ma J."/>
        </authorList>
    </citation>
    <scope>NUCLEOTIDE SEQUENCE [LARGE SCALE GENOMIC DNA]</scope>
    <source>
        <strain evidence="4">DFY41</strain>
    </source>
</reference>
<dbReference type="EMBL" id="JBHSKD010000027">
    <property type="protein sequence ID" value="MFC5179107.1"/>
    <property type="molecule type" value="Genomic_DNA"/>
</dbReference>
<accession>A0ABW0BQE4</accession>
<dbReference type="SUPFAM" id="SSF102405">
    <property type="entry name" value="MCP/YpsA-like"/>
    <property type="match status" value="1"/>
</dbReference>
<comment type="caution">
    <text evidence="3">The sequence shown here is derived from an EMBL/GenBank/DDBJ whole genome shotgun (WGS) entry which is preliminary data.</text>
</comment>
<dbReference type="Pfam" id="PF02481">
    <property type="entry name" value="DNA_processg_A"/>
    <property type="match status" value="1"/>
</dbReference>
<dbReference type="PANTHER" id="PTHR43022:SF1">
    <property type="entry name" value="PROTEIN SMF"/>
    <property type="match status" value="1"/>
</dbReference>
<name>A0ABW0BQE4_9ACTN</name>
<protein>
    <submittedName>
        <fullName evidence="3">DNA-processing protein DprA</fullName>
    </submittedName>
</protein>
<dbReference type="PANTHER" id="PTHR43022">
    <property type="entry name" value="PROTEIN SMF"/>
    <property type="match status" value="1"/>
</dbReference>
<dbReference type="RefSeq" id="WP_378592993.1">
    <property type="nucleotide sequence ID" value="NZ_JBHSKD010000027.1"/>
</dbReference>
<dbReference type="Gene3D" id="3.40.50.450">
    <property type="match status" value="1"/>
</dbReference>
<dbReference type="Proteomes" id="UP001596087">
    <property type="component" value="Unassembled WGS sequence"/>
</dbReference>
<organism evidence="3 4">
    <name type="scientific">Nocardioides taihuensis</name>
    <dbReference type="NCBI Taxonomy" id="1835606"/>
    <lineage>
        <taxon>Bacteria</taxon>
        <taxon>Bacillati</taxon>
        <taxon>Actinomycetota</taxon>
        <taxon>Actinomycetes</taxon>
        <taxon>Propionibacteriales</taxon>
        <taxon>Nocardioidaceae</taxon>
        <taxon>Nocardioides</taxon>
    </lineage>
</organism>
<keyword evidence="4" id="KW-1185">Reference proteome</keyword>
<dbReference type="NCBIfam" id="TIGR00732">
    <property type="entry name" value="dprA"/>
    <property type="match status" value="1"/>
</dbReference>
<evidence type="ECO:0000313" key="4">
    <source>
        <dbReference type="Proteomes" id="UP001596087"/>
    </source>
</evidence>